<feature type="transmembrane region" description="Helical" evidence="6">
    <location>
        <begin position="782"/>
        <end position="807"/>
    </location>
</feature>
<evidence type="ECO:0000256" key="5">
    <source>
        <dbReference type="ARBA" id="ARBA00023136"/>
    </source>
</evidence>
<dbReference type="PANTHER" id="PTHR23302">
    <property type="entry name" value="TRANSMEMBRANE CHANNEL-RELATED"/>
    <property type="match status" value="1"/>
</dbReference>
<dbReference type="Proteomes" id="UP000694402">
    <property type="component" value="Unassembled WGS sequence"/>
</dbReference>
<keyword evidence="7" id="KW-0175">Coiled coil</keyword>
<dbReference type="Pfam" id="PF07810">
    <property type="entry name" value="TMC"/>
    <property type="match status" value="1"/>
</dbReference>
<reference evidence="10" key="2">
    <citation type="submission" date="2025-08" db="UniProtKB">
        <authorList>
            <consortium name="Ensembl"/>
        </authorList>
    </citation>
    <scope>IDENTIFICATION</scope>
</reference>
<feature type="region of interest" description="Disordered" evidence="8">
    <location>
        <begin position="1"/>
        <end position="24"/>
    </location>
</feature>
<feature type="transmembrane region" description="Helical" evidence="6">
    <location>
        <begin position="553"/>
        <end position="577"/>
    </location>
</feature>
<dbReference type="GeneTree" id="ENSGT01050000244894"/>
<dbReference type="AlphaFoldDB" id="A0AAZ3S2B1"/>
<reference evidence="10" key="3">
    <citation type="submission" date="2025-09" db="UniProtKB">
        <authorList>
            <consortium name="Ensembl"/>
        </authorList>
    </citation>
    <scope>IDENTIFICATION</scope>
</reference>
<accession>A0AAZ3S2B1</accession>
<reference evidence="11" key="1">
    <citation type="journal article" date="2018" name="PLoS ONE">
        <title>Chinook salmon (Oncorhynchus tshawytscha) genome and transcriptome.</title>
        <authorList>
            <person name="Christensen K.A."/>
            <person name="Leong J.S."/>
            <person name="Sakhrani D."/>
            <person name="Biagi C.A."/>
            <person name="Minkley D.R."/>
            <person name="Withler R.E."/>
            <person name="Rondeau E.B."/>
            <person name="Koop B.F."/>
            <person name="Devlin R.H."/>
        </authorList>
    </citation>
    <scope>NUCLEOTIDE SEQUENCE [LARGE SCALE GENOMIC DNA]</scope>
</reference>
<keyword evidence="4 6" id="KW-1133">Transmembrane helix</keyword>
<evidence type="ECO:0000256" key="2">
    <source>
        <dbReference type="ARBA" id="ARBA00006510"/>
    </source>
</evidence>
<feature type="coiled-coil region" evidence="7">
    <location>
        <begin position="118"/>
        <end position="155"/>
    </location>
</feature>
<keyword evidence="5 6" id="KW-0472">Membrane</keyword>
<keyword evidence="11" id="KW-1185">Reference proteome</keyword>
<feature type="transmembrane region" description="Helical" evidence="6">
    <location>
        <begin position="857"/>
        <end position="874"/>
    </location>
</feature>
<dbReference type="InterPro" id="IPR038900">
    <property type="entry name" value="TMC"/>
</dbReference>
<evidence type="ECO:0000256" key="7">
    <source>
        <dbReference type="SAM" id="Coils"/>
    </source>
</evidence>
<dbReference type="InterPro" id="IPR012496">
    <property type="entry name" value="TMC_dom"/>
</dbReference>
<evidence type="ECO:0000256" key="6">
    <source>
        <dbReference type="RuleBase" id="RU310713"/>
    </source>
</evidence>
<organism evidence="10 11">
    <name type="scientific">Oncorhynchus tshawytscha</name>
    <name type="common">Chinook salmon</name>
    <name type="synonym">Salmo tshawytscha</name>
    <dbReference type="NCBI Taxonomy" id="74940"/>
    <lineage>
        <taxon>Eukaryota</taxon>
        <taxon>Metazoa</taxon>
        <taxon>Chordata</taxon>
        <taxon>Craniata</taxon>
        <taxon>Vertebrata</taxon>
        <taxon>Euteleostomi</taxon>
        <taxon>Actinopterygii</taxon>
        <taxon>Neopterygii</taxon>
        <taxon>Teleostei</taxon>
        <taxon>Protacanthopterygii</taxon>
        <taxon>Salmoniformes</taxon>
        <taxon>Salmonidae</taxon>
        <taxon>Salmoninae</taxon>
        <taxon>Oncorhynchus</taxon>
    </lineage>
</organism>
<dbReference type="PANTHER" id="PTHR23302:SF4">
    <property type="entry name" value="TRANSMEMBRANE CHANNEL-LIKE PROTEIN 6"/>
    <property type="match status" value="1"/>
</dbReference>
<feature type="transmembrane region" description="Helical" evidence="6">
    <location>
        <begin position="684"/>
        <end position="705"/>
    </location>
</feature>
<sequence length="930" mass="106510">MVDRQTDKENETDSREERRGREMAHSVNFDLTAEHMEAGLGEYQYTISGEAGLEHYYEPSSPSSLHWTTATTFCLLHLHFLSALCLSTASSWRTNSYRSISLSYGEVLRSPADEEGVHDSFNQLIEDQRQEALELQELQRDLDEEERDSVAYLSSPGQEIWRGSPWRGEEEGGRQLDPLLEERWSSATLKVLSSMPSRTIGRSRGAIISQYYNRTMKLRRRRQSRPSIKDFSRSARPSIRGHGMETDCMETEGVDEEGRKRDQLVNNLQNLSLSDRVRMLRAMPLSVAEKSELRRLADRKGQRSNHSQISCCSQLKYHIIIALRHSWYSCLSFLHSLQLWQVALKRVSGRFGTGVLSYFLFVKTLLFFNIFLFLVTGLLLAVPQAVHPPTLTQGHEAFSGLELLTGGGYFSDSVMYYGYYSNSTLSKDCRVTSSSMEQQPSPSVSRRTMETDCGGKPSYNMPLAYFFTIGLAFFITCIILVYSMSKSFGQSFRIDKSHGILAMKVFCSWDFKVIKKTSVKLRSENICIQLRELLEETSRKHVQKTACQRIGRVLVHVLAWFICIGSTVACVLALYYFSEYMHKDLQYRSRIPTKDPLLKEASLLALPVVVSLINLLLPGIFNATAWMEEYDSPSVNTYIAISRNLMLKVSVLVVLCFHWLGRIASDPNSIGLQCWESFVGQELYRFLLMDFIFTILDTFFGEFLWRLFSQRVLKRKRKPVFDISRNVLELIYGQTLAWLGVLFTPLLPAVQIIKLLLLFYMKQTSVMMNCQSPRKPYRASQMSTIFITLLCCPSFLGAAVCVSYTMWSIRPSESCGPFRSLSTMFQSGKLWVKELETHNPNLAWLAWAHSYIVENPLFLFLAAGIFLIVIYFNTQVVDGQRKIISLLQEQIENEGEDKKFLITRLQAIHQQKRPLAPRRLTSQASQDSNC</sequence>
<dbReference type="Ensembl" id="ENSOTST00005150027.1">
    <property type="protein sequence ID" value="ENSOTSP00005146855.1"/>
    <property type="gene ID" value="ENSOTSG00005058930.1"/>
</dbReference>
<feature type="transmembrane region" description="Helical" evidence="6">
    <location>
        <begin position="604"/>
        <end position="624"/>
    </location>
</feature>
<keyword evidence="3 6" id="KW-0812">Transmembrane</keyword>
<evidence type="ECO:0000313" key="10">
    <source>
        <dbReference type="Ensembl" id="ENSOTSP00005146855.1"/>
    </source>
</evidence>
<feature type="transmembrane region" description="Helical" evidence="6">
    <location>
        <begin position="355"/>
        <end position="382"/>
    </location>
</feature>
<feature type="transmembrane region" description="Helical" evidence="6">
    <location>
        <begin position="645"/>
        <end position="664"/>
    </location>
</feature>
<feature type="region of interest" description="Disordered" evidence="8">
    <location>
        <begin position="222"/>
        <end position="245"/>
    </location>
</feature>
<comment type="subcellular location">
    <subcellularLocation>
        <location evidence="1 6">Membrane</location>
        <topology evidence="1 6">Multi-pass membrane protein</topology>
    </subcellularLocation>
</comment>
<protein>
    <recommendedName>
        <fullName evidence="6">Transmembrane channel-like protein</fullName>
    </recommendedName>
</protein>
<gene>
    <name evidence="10" type="primary">DISP3</name>
</gene>
<dbReference type="GO" id="GO:0005886">
    <property type="term" value="C:plasma membrane"/>
    <property type="evidence" value="ECO:0007669"/>
    <property type="project" value="InterPro"/>
</dbReference>
<evidence type="ECO:0000256" key="3">
    <source>
        <dbReference type="ARBA" id="ARBA00022692"/>
    </source>
</evidence>
<feature type="domain" description="TMC" evidence="9">
    <location>
        <begin position="674"/>
        <end position="780"/>
    </location>
</feature>
<evidence type="ECO:0000256" key="4">
    <source>
        <dbReference type="ARBA" id="ARBA00022989"/>
    </source>
</evidence>
<evidence type="ECO:0000256" key="1">
    <source>
        <dbReference type="ARBA" id="ARBA00004141"/>
    </source>
</evidence>
<proteinExistence type="inferred from homology"/>
<name>A0AAZ3S2B1_ONCTS</name>
<evidence type="ECO:0000313" key="11">
    <source>
        <dbReference type="Proteomes" id="UP000694402"/>
    </source>
</evidence>
<evidence type="ECO:0000256" key="8">
    <source>
        <dbReference type="SAM" id="MobiDB-lite"/>
    </source>
</evidence>
<comment type="similarity">
    <text evidence="2 6">Belongs to the TMC family.</text>
</comment>
<feature type="transmembrane region" description="Helical" evidence="6">
    <location>
        <begin position="464"/>
        <end position="484"/>
    </location>
</feature>
<evidence type="ECO:0000259" key="9">
    <source>
        <dbReference type="Pfam" id="PF07810"/>
    </source>
</evidence>
<dbReference type="GO" id="GO:0008381">
    <property type="term" value="F:mechanosensitive monoatomic ion channel activity"/>
    <property type="evidence" value="ECO:0007669"/>
    <property type="project" value="TreeGrafter"/>
</dbReference>